<dbReference type="PANTHER" id="PTHR34351">
    <property type="entry name" value="SLR1927 PROTEIN-RELATED"/>
    <property type="match status" value="1"/>
</dbReference>
<keyword evidence="1" id="KW-0472">Membrane</keyword>
<keyword evidence="1" id="KW-0812">Transmembrane</keyword>
<proteinExistence type="predicted"/>
<dbReference type="Proteomes" id="UP001562065">
    <property type="component" value="Unassembled WGS sequence"/>
</dbReference>
<keyword evidence="1" id="KW-1133">Transmembrane helix</keyword>
<evidence type="ECO:0000313" key="3">
    <source>
        <dbReference type="Proteomes" id="UP001562065"/>
    </source>
</evidence>
<sequence length="321" mass="35836">MSRRRPHALQQRWQAWQARRFPARTEQQLNQRRIFILPTRLGGLFLGVALLIFLGGINYENNLMLGLAFLLVSLFVVAIVHTYRNLAGLTLRNGGSQSGFAHASGAFGVQLQAGDRRAHWSLELVSTAGAPVTLSLPAGSQQTAWLPMALPRRGWHPVPRLRVSSRYPLGLLQAWSWIRLEQRCLAWPQPLAGSDYPGAGGGQREDATQRADANELFAGHRRYREGDRLRDVDWRAYARGRGLLVMEREAPDSGGEWLDWDALAGLDTELRLSRLAHWVLVLRDRGQRFGLRLPDGELPLGQGPQHAEAALTRLAEFGAPS</sequence>
<dbReference type="PANTHER" id="PTHR34351:SF1">
    <property type="entry name" value="SLR1927 PROTEIN"/>
    <property type="match status" value="1"/>
</dbReference>
<feature type="transmembrane region" description="Helical" evidence="1">
    <location>
        <begin position="63"/>
        <end position="83"/>
    </location>
</feature>
<accession>A0ABV4AIH0</accession>
<comment type="caution">
    <text evidence="2">The sequence shown here is derived from an EMBL/GenBank/DDBJ whole genome shotgun (WGS) entry which is preliminary data.</text>
</comment>
<gene>
    <name evidence="2" type="ORF">AB5I84_06650</name>
</gene>
<protein>
    <submittedName>
        <fullName evidence="2">DUF58 domain-containing protein</fullName>
    </submittedName>
</protein>
<organism evidence="2 3">
    <name type="scientific">Isoalcanivorax beigongshangi</name>
    <dbReference type="NCBI Taxonomy" id="3238810"/>
    <lineage>
        <taxon>Bacteria</taxon>
        <taxon>Pseudomonadati</taxon>
        <taxon>Pseudomonadota</taxon>
        <taxon>Gammaproteobacteria</taxon>
        <taxon>Oceanospirillales</taxon>
        <taxon>Alcanivoracaceae</taxon>
        <taxon>Isoalcanivorax</taxon>
    </lineage>
</organism>
<evidence type="ECO:0000256" key="1">
    <source>
        <dbReference type="SAM" id="Phobius"/>
    </source>
</evidence>
<reference evidence="2 3" key="1">
    <citation type="submission" date="2024-07" db="EMBL/GenBank/DDBJ databases">
        <authorList>
            <person name="Ren Q."/>
        </authorList>
    </citation>
    <scope>NUCLEOTIDE SEQUENCE [LARGE SCALE GENOMIC DNA]</scope>
    <source>
        <strain evidence="2 3">REN37</strain>
    </source>
</reference>
<keyword evidence="3" id="KW-1185">Reference proteome</keyword>
<dbReference type="RefSeq" id="WP_369455075.1">
    <property type="nucleotide sequence ID" value="NZ_JBGCUO010000001.1"/>
</dbReference>
<evidence type="ECO:0000313" key="2">
    <source>
        <dbReference type="EMBL" id="MEY1661826.1"/>
    </source>
</evidence>
<feature type="transmembrane region" description="Helical" evidence="1">
    <location>
        <begin position="34"/>
        <end position="57"/>
    </location>
</feature>
<name>A0ABV4AIH0_9GAMM</name>
<dbReference type="EMBL" id="JBGCUO010000001">
    <property type="protein sequence ID" value="MEY1661826.1"/>
    <property type="molecule type" value="Genomic_DNA"/>
</dbReference>